<sequence length="170" mass="19409">QLPDDPDMPELEDITYSDDEDDVGAEADFNNLETCMTVSPIPTTRVHKDHPVTQITSDLSSATQTRSMTRVAKDQSGLSQIYNDDFYTCMFACFLSQEEPKRVHQALTDPSWIEAMQEELFQFEMQKVWVLVDLPYGKRAIGTKWVFMNKKDERGIVVTNKARLVAQGHT</sequence>
<gene>
    <name evidence="3" type="ORF">Tci_894177</name>
</gene>
<accession>A0A699ULP6</accession>
<organism evidence="3">
    <name type="scientific">Tanacetum cinerariifolium</name>
    <name type="common">Dalmatian daisy</name>
    <name type="synonym">Chrysanthemum cinerariifolium</name>
    <dbReference type="NCBI Taxonomy" id="118510"/>
    <lineage>
        <taxon>Eukaryota</taxon>
        <taxon>Viridiplantae</taxon>
        <taxon>Streptophyta</taxon>
        <taxon>Embryophyta</taxon>
        <taxon>Tracheophyta</taxon>
        <taxon>Spermatophyta</taxon>
        <taxon>Magnoliopsida</taxon>
        <taxon>eudicotyledons</taxon>
        <taxon>Gunneridae</taxon>
        <taxon>Pentapetalae</taxon>
        <taxon>asterids</taxon>
        <taxon>campanulids</taxon>
        <taxon>Asterales</taxon>
        <taxon>Asteraceae</taxon>
        <taxon>Asteroideae</taxon>
        <taxon>Anthemideae</taxon>
        <taxon>Anthemidinae</taxon>
        <taxon>Tanacetum</taxon>
    </lineage>
</organism>
<evidence type="ECO:0000256" key="1">
    <source>
        <dbReference type="SAM" id="MobiDB-lite"/>
    </source>
</evidence>
<proteinExistence type="predicted"/>
<dbReference type="InterPro" id="IPR013103">
    <property type="entry name" value="RVT_2"/>
</dbReference>
<protein>
    <recommendedName>
        <fullName evidence="2">Reverse transcriptase Ty1/copia-type domain-containing protein</fullName>
    </recommendedName>
</protein>
<dbReference type="EMBL" id="BKCJ011335369">
    <property type="protein sequence ID" value="GFD22208.1"/>
    <property type="molecule type" value="Genomic_DNA"/>
</dbReference>
<feature type="region of interest" description="Disordered" evidence="1">
    <location>
        <begin position="1"/>
        <end position="23"/>
    </location>
</feature>
<dbReference type="Pfam" id="PF07727">
    <property type="entry name" value="RVT_2"/>
    <property type="match status" value="1"/>
</dbReference>
<feature type="domain" description="Reverse transcriptase Ty1/copia-type" evidence="2">
    <location>
        <begin position="127"/>
        <end position="169"/>
    </location>
</feature>
<evidence type="ECO:0000313" key="3">
    <source>
        <dbReference type="EMBL" id="GFD22208.1"/>
    </source>
</evidence>
<comment type="caution">
    <text evidence="3">The sequence shown here is derived from an EMBL/GenBank/DDBJ whole genome shotgun (WGS) entry which is preliminary data.</text>
</comment>
<name>A0A699ULP6_TANCI</name>
<dbReference type="AlphaFoldDB" id="A0A699ULP6"/>
<evidence type="ECO:0000259" key="2">
    <source>
        <dbReference type="Pfam" id="PF07727"/>
    </source>
</evidence>
<feature type="non-terminal residue" evidence="3">
    <location>
        <position position="1"/>
    </location>
</feature>
<reference evidence="3" key="1">
    <citation type="journal article" date="2019" name="Sci. Rep.">
        <title>Draft genome of Tanacetum cinerariifolium, the natural source of mosquito coil.</title>
        <authorList>
            <person name="Yamashiro T."/>
            <person name="Shiraishi A."/>
            <person name="Satake H."/>
            <person name="Nakayama K."/>
        </authorList>
    </citation>
    <scope>NUCLEOTIDE SEQUENCE</scope>
</reference>